<sequence length="270" mass="28895">MSPHAASATIGRVTRSDRRLGVAGCLALAAASVILLSSCAAVTTASGPAGSSAPPTPTTPSEVAASLVTIDVPELAPYPDPSPPLTEAESEAKRVADADAQWQGLLSTYPNAVRPPDPFAGYLTEEERKEPLRACLEAAGVAIDEGRSLNPDDPPSIGWSTSTEAQTIAAFTCSATHPTKITRSGPNDAELGWIYDYMVAFFAPCYEANGIDVPPPPGREVWVETWPGYVWFPSYHEDPRFRDMTFELETAIREACPDPDTYLQAHPELH</sequence>
<dbReference type="EMBL" id="BAAANK010000002">
    <property type="protein sequence ID" value="GAA1828173.1"/>
    <property type="molecule type" value="Genomic_DNA"/>
</dbReference>
<evidence type="ECO:0008006" key="3">
    <source>
        <dbReference type="Google" id="ProtNLM"/>
    </source>
</evidence>
<dbReference type="Proteomes" id="UP001501746">
    <property type="component" value="Unassembled WGS sequence"/>
</dbReference>
<accession>A0ABN2MJ07</accession>
<proteinExistence type="predicted"/>
<evidence type="ECO:0000313" key="2">
    <source>
        <dbReference type="Proteomes" id="UP001501746"/>
    </source>
</evidence>
<reference evidence="2" key="1">
    <citation type="journal article" date="2019" name="Int. J. Syst. Evol. Microbiol.">
        <title>The Global Catalogue of Microorganisms (GCM) 10K type strain sequencing project: providing services to taxonomists for standard genome sequencing and annotation.</title>
        <authorList>
            <consortium name="The Broad Institute Genomics Platform"/>
            <consortium name="The Broad Institute Genome Sequencing Center for Infectious Disease"/>
            <person name="Wu L."/>
            <person name="Ma J."/>
        </authorList>
    </citation>
    <scope>NUCLEOTIDE SEQUENCE [LARGE SCALE GENOMIC DNA]</scope>
    <source>
        <strain evidence="2">JCM 14323</strain>
    </source>
</reference>
<name>A0ABN2MJ07_9MICO</name>
<comment type="caution">
    <text evidence="1">The sequence shown here is derived from an EMBL/GenBank/DDBJ whole genome shotgun (WGS) entry which is preliminary data.</text>
</comment>
<protein>
    <recommendedName>
        <fullName evidence="3">DUF3558 domain-containing protein</fullName>
    </recommendedName>
</protein>
<gene>
    <name evidence="1" type="ORF">GCM10009750_09660</name>
</gene>
<organism evidence="1 2">
    <name type="scientific">Agromyces salentinus</name>
    <dbReference type="NCBI Taxonomy" id="269421"/>
    <lineage>
        <taxon>Bacteria</taxon>
        <taxon>Bacillati</taxon>
        <taxon>Actinomycetota</taxon>
        <taxon>Actinomycetes</taxon>
        <taxon>Micrococcales</taxon>
        <taxon>Microbacteriaceae</taxon>
        <taxon>Agromyces</taxon>
    </lineage>
</organism>
<keyword evidence="2" id="KW-1185">Reference proteome</keyword>
<evidence type="ECO:0000313" key="1">
    <source>
        <dbReference type="EMBL" id="GAA1828173.1"/>
    </source>
</evidence>